<comment type="caution">
    <text evidence="6">The sequence shown here is derived from an EMBL/GenBank/DDBJ whole genome shotgun (WGS) entry which is preliminary data.</text>
</comment>
<dbReference type="Pfam" id="PF17925">
    <property type="entry name" value="TetR_C_20"/>
    <property type="match status" value="1"/>
</dbReference>
<dbReference type="InterPro" id="IPR001647">
    <property type="entry name" value="HTH_TetR"/>
</dbReference>
<dbReference type="Gene3D" id="1.10.357.10">
    <property type="entry name" value="Tetracycline Repressor, domain 2"/>
    <property type="match status" value="1"/>
</dbReference>
<reference evidence="6 7" key="1">
    <citation type="submission" date="2019-10" db="EMBL/GenBank/DDBJ databases">
        <title>Draft Genome Assembly of Rhodococcus zopfii DSM44189.</title>
        <authorList>
            <person name="Sutton J.M."/>
            <person name="Akob D.M."/>
            <person name="Bushman T.J."/>
        </authorList>
    </citation>
    <scope>NUCLEOTIDE SEQUENCE [LARGE SCALE GENOMIC DNA]</scope>
    <source>
        <strain evidence="6 7">DSM 44189</strain>
    </source>
</reference>
<accession>A0ABU3WPS0</accession>
<feature type="domain" description="HTH tetR-type" evidence="5">
    <location>
        <begin position="11"/>
        <end position="71"/>
    </location>
</feature>
<keyword evidence="3" id="KW-0804">Transcription</keyword>
<dbReference type="InterPro" id="IPR009057">
    <property type="entry name" value="Homeodomain-like_sf"/>
</dbReference>
<proteinExistence type="predicted"/>
<dbReference type="Proteomes" id="UP001275440">
    <property type="component" value="Unassembled WGS sequence"/>
</dbReference>
<dbReference type="EMBL" id="WBMO01000001">
    <property type="protein sequence ID" value="MDV2475993.1"/>
    <property type="molecule type" value="Genomic_DNA"/>
</dbReference>
<evidence type="ECO:0000256" key="3">
    <source>
        <dbReference type="ARBA" id="ARBA00023163"/>
    </source>
</evidence>
<feature type="DNA-binding region" description="H-T-H motif" evidence="4">
    <location>
        <begin position="34"/>
        <end position="53"/>
    </location>
</feature>
<evidence type="ECO:0000259" key="5">
    <source>
        <dbReference type="PROSITE" id="PS50977"/>
    </source>
</evidence>
<dbReference type="PANTHER" id="PTHR30055:SF234">
    <property type="entry name" value="HTH-TYPE TRANSCRIPTIONAL REGULATOR BETI"/>
    <property type="match status" value="1"/>
</dbReference>
<evidence type="ECO:0000256" key="1">
    <source>
        <dbReference type="ARBA" id="ARBA00023015"/>
    </source>
</evidence>
<evidence type="ECO:0000313" key="7">
    <source>
        <dbReference type="Proteomes" id="UP001275440"/>
    </source>
</evidence>
<dbReference type="InterPro" id="IPR050109">
    <property type="entry name" value="HTH-type_TetR-like_transc_reg"/>
</dbReference>
<dbReference type="Pfam" id="PF00440">
    <property type="entry name" value="TetR_N"/>
    <property type="match status" value="1"/>
</dbReference>
<evidence type="ECO:0000256" key="4">
    <source>
        <dbReference type="PROSITE-ProRule" id="PRU00335"/>
    </source>
</evidence>
<sequence>MENAEVAGGFDRTRDRLLDTVVELLESGGYDEVQLREVARRARTSLSTIYKRYPTRDELILAAIEGWMAENHSGIVKQSRDPDEPLHPAMMRVMRAIFEPWVQHPAMLLAYFRVRTAPGGESLPVRGFDVVVPVGMAVLSDVNPGFVAELESILSSLVYGLVGRYREGHIAITDIIPTIDRTVFWLTTGYEASRRSAGATTAGNHQGCGSATP</sequence>
<dbReference type="RefSeq" id="WP_072813351.1">
    <property type="nucleotide sequence ID" value="NZ_JAHWLX010000038.1"/>
</dbReference>
<evidence type="ECO:0000256" key="2">
    <source>
        <dbReference type="ARBA" id="ARBA00023125"/>
    </source>
</evidence>
<dbReference type="SUPFAM" id="SSF46689">
    <property type="entry name" value="Homeodomain-like"/>
    <property type="match status" value="1"/>
</dbReference>
<keyword evidence="7" id="KW-1185">Reference proteome</keyword>
<organism evidence="6 7">
    <name type="scientific">Rhodococcus zopfii</name>
    <dbReference type="NCBI Taxonomy" id="43772"/>
    <lineage>
        <taxon>Bacteria</taxon>
        <taxon>Bacillati</taxon>
        <taxon>Actinomycetota</taxon>
        <taxon>Actinomycetes</taxon>
        <taxon>Mycobacteriales</taxon>
        <taxon>Nocardiaceae</taxon>
        <taxon>Rhodococcus</taxon>
    </lineage>
</organism>
<keyword evidence="2 4" id="KW-0238">DNA-binding</keyword>
<evidence type="ECO:0000313" key="6">
    <source>
        <dbReference type="EMBL" id="MDV2475993.1"/>
    </source>
</evidence>
<gene>
    <name evidence="6" type="ORF">F8M49_12675</name>
</gene>
<dbReference type="InterPro" id="IPR041642">
    <property type="entry name" value="KstR_C"/>
</dbReference>
<dbReference type="PROSITE" id="PS50977">
    <property type="entry name" value="HTH_TETR_2"/>
    <property type="match status" value="1"/>
</dbReference>
<name>A0ABU3WPS0_9NOCA</name>
<keyword evidence="1" id="KW-0805">Transcription regulation</keyword>
<protein>
    <submittedName>
        <fullName evidence="6">TetR family transcriptional regulator</fullName>
    </submittedName>
</protein>
<dbReference type="PANTHER" id="PTHR30055">
    <property type="entry name" value="HTH-TYPE TRANSCRIPTIONAL REGULATOR RUTR"/>
    <property type="match status" value="1"/>
</dbReference>